<comment type="similarity">
    <text evidence="7">Belongs to the RNA polymerase beta' chain family.</text>
</comment>
<keyword evidence="1 7" id="KW-0240">DNA-directed RNA polymerase</keyword>
<comment type="function">
    <text evidence="7">DNA-dependent RNA polymerase catalyzes the transcription of DNA into RNA using the four ribonucleoside triphosphates as substrates.</text>
</comment>
<protein>
    <recommendedName>
        <fullName evidence="7">DNA-directed RNA polymerase subunit</fullName>
        <ecNumber evidence="7">2.7.7.6</ecNumber>
    </recommendedName>
</protein>
<evidence type="ECO:0000256" key="4">
    <source>
        <dbReference type="ARBA" id="ARBA00022723"/>
    </source>
</evidence>
<dbReference type="GO" id="GO:0003677">
    <property type="term" value="F:DNA binding"/>
    <property type="evidence" value="ECO:0007669"/>
    <property type="project" value="InterPro"/>
</dbReference>
<evidence type="ECO:0000313" key="9">
    <source>
        <dbReference type="EMBL" id="VEL31965.1"/>
    </source>
</evidence>
<evidence type="ECO:0000259" key="8">
    <source>
        <dbReference type="SMART" id="SM00663"/>
    </source>
</evidence>
<dbReference type="GO" id="GO:0003899">
    <property type="term" value="F:DNA-directed RNA polymerase activity"/>
    <property type="evidence" value="ECO:0007669"/>
    <property type="project" value="UniProtKB-EC"/>
</dbReference>
<evidence type="ECO:0000256" key="1">
    <source>
        <dbReference type="ARBA" id="ARBA00022478"/>
    </source>
</evidence>
<sequence length="143" mass="16141">MPAFQKCSTHPRDLILQRIPVCPSSIRPSVVSEVRSGTNEDDLTQMYQWILAQAATLEEDIGESDQFACLDNLHVEVARVINSQHSGLPPVQDQKFMRGLLQRLAGKHGRFRGNLLGKRTNFTARTVISPDPNMRIDEFHNFA</sequence>
<dbReference type="PANTHER" id="PTHR48446:SF1">
    <property type="entry name" value="DNA-DIRECTED RNA POLYMERASE SUBUNIT BETA' N-TERMINAL SECTION"/>
    <property type="match status" value="1"/>
</dbReference>
<accession>A0A448XA35</accession>
<keyword evidence="3 7" id="KW-0548">Nucleotidyltransferase</keyword>
<keyword evidence="2 7" id="KW-0808">Transferase</keyword>
<dbReference type="EMBL" id="CAAALY010128600">
    <property type="protein sequence ID" value="VEL31965.1"/>
    <property type="molecule type" value="Genomic_DNA"/>
</dbReference>
<evidence type="ECO:0000313" key="10">
    <source>
        <dbReference type="Proteomes" id="UP000784294"/>
    </source>
</evidence>
<dbReference type="SUPFAM" id="SSF64484">
    <property type="entry name" value="beta and beta-prime subunits of DNA dependent RNA-polymerase"/>
    <property type="match status" value="1"/>
</dbReference>
<evidence type="ECO:0000256" key="6">
    <source>
        <dbReference type="ARBA" id="ARBA00023163"/>
    </source>
</evidence>
<dbReference type="EC" id="2.7.7.6" evidence="7"/>
<keyword evidence="6 7" id="KW-0804">Transcription</keyword>
<organism evidence="9 10">
    <name type="scientific">Protopolystoma xenopodis</name>
    <dbReference type="NCBI Taxonomy" id="117903"/>
    <lineage>
        <taxon>Eukaryota</taxon>
        <taxon>Metazoa</taxon>
        <taxon>Spiralia</taxon>
        <taxon>Lophotrochozoa</taxon>
        <taxon>Platyhelminthes</taxon>
        <taxon>Monogenea</taxon>
        <taxon>Polyopisthocotylea</taxon>
        <taxon>Polystomatidea</taxon>
        <taxon>Polystomatidae</taxon>
        <taxon>Protopolystoma</taxon>
    </lineage>
</organism>
<evidence type="ECO:0000256" key="5">
    <source>
        <dbReference type="ARBA" id="ARBA00022833"/>
    </source>
</evidence>
<dbReference type="InterPro" id="IPR007080">
    <property type="entry name" value="RNA_pol_Rpb1_1"/>
</dbReference>
<dbReference type="InterPro" id="IPR006592">
    <property type="entry name" value="RNA_pol_N"/>
</dbReference>
<name>A0A448XA35_9PLAT</name>
<keyword evidence="10" id="KW-1185">Reference proteome</keyword>
<comment type="caution">
    <text evidence="9">The sequence shown here is derived from an EMBL/GenBank/DDBJ whole genome shotgun (WGS) entry which is preliminary data.</text>
</comment>
<dbReference type="Proteomes" id="UP000784294">
    <property type="component" value="Unassembled WGS sequence"/>
</dbReference>
<feature type="domain" description="RNA polymerase N-terminal" evidence="8">
    <location>
        <begin position="12"/>
        <end position="142"/>
    </location>
</feature>
<evidence type="ECO:0000256" key="2">
    <source>
        <dbReference type="ARBA" id="ARBA00022679"/>
    </source>
</evidence>
<dbReference type="SMART" id="SM00663">
    <property type="entry name" value="RPOLA_N"/>
    <property type="match status" value="1"/>
</dbReference>
<keyword evidence="5" id="KW-0862">Zinc</keyword>
<evidence type="ECO:0000256" key="7">
    <source>
        <dbReference type="RuleBase" id="RU004279"/>
    </source>
</evidence>
<dbReference type="InterPro" id="IPR015700">
    <property type="entry name" value="RPC1"/>
</dbReference>
<dbReference type="GO" id="GO:0000428">
    <property type="term" value="C:DNA-directed RNA polymerase complex"/>
    <property type="evidence" value="ECO:0007669"/>
    <property type="project" value="UniProtKB-KW"/>
</dbReference>
<proteinExistence type="inferred from homology"/>
<dbReference type="Pfam" id="PF04997">
    <property type="entry name" value="RNA_pol_Rpb1_1"/>
    <property type="match status" value="1"/>
</dbReference>
<reference evidence="9" key="1">
    <citation type="submission" date="2018-11" db="EMBL/GenBank/DDBJ databases">
        <authorList>
            <consortium name="Pathogen Informatics"/>
        </authorList>
    </citation>
    <scope>NUCLEOTIDE SEQUENCE</scope>
</reference>
<gene>
    <name evidence="9" type="ORF">PXEA_LOCUS25405</name>
</gene>
<dbReference type="PANTHER" id="PTHR48446">
    <property type="entry name" value="DNA-DIRECTED RNA POLYMERASE SUBUNIT BETA' N-TERMINAL SECTION"/>
    <property type="match status" value="1"/>
</dbReference>
<keyword evidence="4" id="KW-0479">Metal-binding</keyword>
<evidence type="ECO:0000256" key="3">
    <source>
        <dbReference type="ARBA" id="ARBA00022695"/>
    </source>
</evidence>
<dbReference type="AlphaFoldDB" id="A0A448XA35"/>
<dbReference type="OrthoDB" id="270392at2759"/>
<dbReference type="GO" id="GO:0046872">
    <property type="term" value="F:metal ion binding"/>
    <property type="evidence" value="ECO:0007669"/>
    <property type="project" value="UniProtKB-KW"/>
</dbReference>
<dbReference type="GO" id="GO:0006351">
    <property type="term" value="P:DNA-templated transcription"/>
    <property type="evidence" value="ECO:0007669"/>
    <property type="project" value="InterPro"/>
</dbReference>
<dbReference type="Gene3D" id="2.40.40.20">
    <property type="match status" value="1"/>
</dbReference>
<comment type="catalytic activity">
    <reaction evidence="7">
        <text>RNA(n) + a ribonucleoside 5'-triphosphate = RNA(n+1) + diphosphate</text>
        <dbReference type="Rhea" id="RHEA:21248"/>
        <dbReference type="Rhea" id="RHEA-COMP:14527"/>
        <dbReference type="Rhea" id="RHEA-COMP:17342"/>
        <dbReference type="ChEBI" id="CHEBI:33019"/>
        <dbReference type="ChEBI" id="CHEBI:61557"/>
        <dbReference type="ChEBI" id="CHEBI:140395"/>
        <dbReference type="EC" id="2.7.7.6"/>
    </reaction>
</comment>